<dbReference type="Proteomes" id="UP000244005">
    <property type="component" value="Unassembled WGS sequence"/>
</dbReference>
<gene>
    <name evidence="1" type="ORF">MARPO_0023s0145</name>
</gene>
<dbReference type="AlphaFoldDB" id="A0A2R6XCV4"/>
<keyword evidence="2" id="KW-1185">Reference proteome</keyword>
<proteinExistence type="predicted"/>
<sequence>MYVYTSKDGRRWAKSKISLHLLNTLAEEKEATFCTERRFFLFFDFPRSRHLCELGREKGLSRKRGQDGLIGLLDCESH</sequence>
<evidence type="ECO:0000313" key="2">
    <source>
        <dbReference type="Proteomes" id="UP000244005"/>
    </source>
</evidence>
<name>A0A2R6XCV4_MARPO</name>
<reference evidence="2" key="1">
    <citation type="journal article" date="2017" name="Cell">
        <title>Insights into land plant evolution garnered from the Marchantia polymorpha genome.</title>
        <authorList>
            <person name="Bowman J.L."/>
            <person name="Kohchi T."/>
            <person name="Yamato K.T."/>
            <person name="Jenkins J."/>
            <person name="Shu S."/>
            <person name="Ishizaki K."/>
            <person name="Yamaoka S."/>
            <person name="Nishihama R."/>
            <person name="Nakamura Y."/>
            <person name="Berger F."/>
            <person name="Adam C."/>
            <person name="Aki S.S."/>
            <person name="Althoff F."/>
            <person name="Araki T."/>
            <person name="Arteaga-Vazquez M.A."/>
            <person name="Balasubrmanian S."/>
            <person name="Barry K."/>
            <person name="Bauer D."/>
            <person name="Boehm C.R."/>
            <person name="Briginshaw L."/>
            <person name="Caballero-Perez J."/>
            <person name="Catarino B."/>
            <person name="Chen F."/>
            <person name="Chiyoda S."/>
            <person name="Chovatia M."/>
            <person name="Davies K.M."/>
            <person name="Delmans M."/>
            <person name="Demura T."/>
            <person name="Dierschke T."/>
            <person name="Dolan L."/>
            <person name="Dorantes-Acosta A.E."/>
            <person name="Eklund D.M."/>
            <person name="Florent S.N."/>
            <person name="Flores-Sandoval E."/>
            <person name="Fujiyama A."/>
            <person name="Fukuzawa H."/>
            <person name="Galik B."/>
            <person name="Grimanelli D."/>
            <person name="Grimwood J."/>
            <person name="Grossniklaus U."/>
            <person name="Hamada T."/>
            <person name="Haseloff J."/>
            <person name="Hetherington A.J."/>
            <person name="Higo A."/>
            <person name="Hirakawa Y."/>
            <person name="Hundley H.N."/>
            <person name="Ikeda Y."/>
            <person name="Inoue K."/>
            <person name="Inoue S.I."/>
            <person name="Ishida S."/>
            <person name="Jia Q."/>
            <person name="Kakita M."/>
            <person name="Kanazawa T."/>
            <person name="Kawai Y."/>
            <person name="Kawashima T."/>
            <person name="Kennedy M."/>
            <person name="Kinose K."/>
            <person name="Kinoshita T."/>
            <person name="Kohara Y."/>
            <person name="Koide E."/>
            <person name="Komatsu K."/>
            <person name="Kopischke S."/>
            <person name="Kubo M."/>
            <person name="Kyozuka J."/>
            <person name="Lagercrantz U."/>
            <person name="Lin S.S."/>
            <person name="Lindquist E."/>
            <person name="Lipzen A.M."/>
            <person name="Lu C.W."/>
            <person name="De Luna E."/>
            <person name="Martienssen R.A."/>
            <person name="Minamino N."/>
            <person name="Mizutani M."/>
            <person name="Mizutani M."/>
            <person name="Mochizuki N."/>
            <person name="Monte I."/>
            <person name="Mosher R."/>
            <person name="Nagasaki H."/>
            <person name="Nakagami H."/>
            <person name="Naramoto S."/>
            <person name="Nishitani K."/>
            <person name="Ohtani M."/>
            <person name="Okamoto T."/>
            <person name="Okumura M."/>
            <person name="Phillips J."/>
            <person name="Pollak B."/>
            <person name="Reinders A."/>
            <person name="Rovekamp M."/>
            <person name="Sano R."/>
            <person name="Sawa S."/>
            <person name="Schmid M.W."/>
            <person name="Shirakawa M."/>
            <person name="Solano R."/>
            <person name="Spunde A."/>
            <person name="Suetsugu N."/>
            <person name="Sugano S."/>
            <person name="Sugiyama A."/>
            <person name="Sun R."/>
            <person name="Suzuki Y."/>
            <person name="Takenaka M."/>
            <person name="Takezawa D."/>
            <person name="Tomogane H."/>
            <person name="Tsuzuki M."/>
            <person name="Ueda T."/>
            <person name="Umeda M."/>
            <person name="Ward J.M."/>
            <person name="Watanabe Y."/>
            <person name="Yazaki K."/>
            <person name="Yokoyama R."/>
            <person name="Yoshitake Y."/>
            <person name="Yotsui I."/>
            <person name="Zachgo S."/>
            <person name="Schmutz J."/>
        </authorList>
    </citation>
    <scope>NUCLEOTIDE SEQUENCE [LARGE SCALE GENOMIC DNA]</scope>
    <source>
        <strain evidence="2">Tak-1</strain>
    </source>
</reference>
<organism evidence="1 2">
    <name type="scientific">Marchantia polymorpha</name>
    <name type="common">Common liverwort</name>
    <name type="synonym">Marchantia aquatica</name>
    <dbReference type="NCBI Taxonomy" id="3197"/>
    <lineage>
        <taxon>Eukaryota</taxon>
        <taxon>Viridiplantae</taxon>
        <taxon>Streptophyta</taxon>
        <taxon>Embryophyta</taxon>
        <taxon>Marchantiophyta</taxon>
        <taxon>Marchantiopsida</taxon>
        <taxon>Marchantiidae</taxon>
        <taxon>Marchantiales</taxon>
        <taxon>Marchantiaceae</taxon>
        <taxon>Marchantia</taxon>
    </lineage>
</organism>
<protein>
    <submittedName>
        <fullName evidence="1">Uncharacterized protein</fullName>
    </submittedName>
</protein>
<accession>A0A2R6XCV4</accession>
<dbReference type="EMBL" id="KZ772695">
    <property type="protein sequence ID" value="PTQ43849.1"/>
    <property type="molecule type" value="Genomic_DNA"/>
</dbReference>
<evidence type="ECO:0000313" key="1">
    <source>
        <dbReference type="EMBL" id="PTQ43849.1"/>
    </source>
</evidence>